<sequence length="363" mass="34570">MRLATTIRGFIPVVLLAVSAWAVSVPASAAEESKGRAGGEGSSQASVPCGDAAALVSAVSDAVNAGGGTVALTAGCTYTLTAPAVTPGTNGPDGLPVITGNVTITGLGATIRRSAAAADFRLVEVAQGGRLTLYGVTLENGKATDGGGILDLGTLSLVRTTVSGNTASGVGGGIEVGDGANATLNTSQVTGNTGGDGGGIHVSPGATLTVASGTISDNTATNTGGGIANWGTSVLAAVQVLTNRTVNFEGGGIWTSTGDFTFNGGRVNGNTAGTNGGGIANFGSSLKVQSTVVSGNTATLNGGGLFNHAGNAQLVGGVITGNTAHGGQGGGIFSDGGAVSLLATNVAGNNPNNCVPALAGCSG</sequence>
<accession>A0A3M8W0K3</accession>
<comment type="caution">
    <text evidence="2">The sequence shown here is derived from an EMBL/GenBank/DDBJ whole genome shotgun (WGS) entry which is preliminary data.</text>
</comment>
<protein>
    <submittedName>
        <fullName evidence="2">Right-handed parallel beta-helix repeat-containing protein</fullName>
    </submittedName>
</protein>
<dbReference type="Proteomes" id="UP000275401">
    <property type="component" value="Unassembled WGS sequence"/>
</dbReference>
<keyword evidence="1" id="KW-0732">Signal</keyword>
<dbReference type="InterPro" id="IPR006626">
    <property type="entry name" value="PbH1"/>
</dbReference>
<feature type="signal peptide" evidence="1">
    <location>
        <begin position="1"/>
        <end position="29"/>
    </location>
</feature>
<reference evidence="2 3" key="1">
    <citation type="submission" date="2018-11" db="EMBL/GenBank/DDBJ databases">
        <title>The Potential of Streptomyces as Biocontrol Agents against the Tomato grey mould, Botrytis cinerea (Gray mold) Frontiers in Microbiology.</title>
        <authorList>
            <person name="Li D."/>
        </authorList>
    </citation>
    <scope>NUCLEOTIDE SEQUENCE [LARGE SCALE GENOMIC DNA]</scope>
    <source>
        <strain evidence="2 3">NEAU-LD23</strain>
    </source>
</reference>
<keyword evidence="3" id="KW-1185">Reference proteome</keyword>
<feature type="chain" id="PRO_5018126807" evidence="1">
    <location>
        <begin position="30"/>
        <end position="363"/>
    </location>
</feature>
<evidence type="ECO:0000256" key="1">
    <source>
        <dbReference type="SAM" id="SignalP"/>
    </source>
</evidence>
<dbReference type="SMART" id="SM00710">
    <property type="entry name" value="PbH1"/>
    <property type="match status" value="6"/>
</dbReference>
<evidence type="ECO:0000313" key="2">
    <source>
        <dbReference type="EMBL" id="RNG23120.1"/>
    </source>
</evidence>
<dbReference type="Gene3D" id="2.160.20.10">
    <property type="entry name" value="Single-stranded right-handed beta-helix, Pectin lyase-like"/>
    <property type="match status" value="1"/>
</dbReference>
<dbReference type="InterPro" id="IPR011050">
    <property type="entry name" value="Pectin_lyase_fold/virulence"/>
</dbReference>
<dbReference type="SUPFAM" id="SSF51126">
    <property type="entry name" value="Pectin lyase-like"/>
    <property type="match status" value="1"/>
</dbReference>
<gene>
    <name evidence="2" type="ORF">EEJ42_19105</name>
</gene>
<name>A0A3M8W0K3_9ACTN</name>
<evidence type="ECO:0000313" key="3">
    <source>
        <dbReference type="Proteomes" id="UP000275401"/>
    </source>
</evidence>
<dbReference type="EMBL" id="RIBZ01000243">
    <property type="protein sequence ID" value="RNG23120.1"/>
    <property type="molecule type" value="Genomic_DNA"/>
</dbReference>
<proteinExistence type="predicted"/>
<dbReference type="AlphaFoldDB" id="A0A3M8W0K3"/>
<dbReference type="RefSeq" id="WP_123101129.1">
    <property type="nucleotide sequence ID" value="NZ_RIBZ01000243.1"/>
</dbReference>
<organism evidence="2 3">
    <name type="scientific">Streptomyces botrytidirepellens</name>
    <dbReference type="NCBI Taxonomy" id="2486417"/>
    <lineage>
        <taxon>Bacteria</taxon>
        <taxon>Bacillati</taxon>
        <taxon>Actinomycetota</taxon>
        <taxon>Actinomycetes</taxon>
        <taxon>Kitasatosporales</taxon>
        <taxon>Streptomycetaceae</taxon>
        <taxon>Streptomyces</taxon>
    </lineage>
</organism>
<dbReference type="InterPro" id="IPR012334">
    <property type="entry name" value="Pectin_lyas_fold"/>
</dbReference>